<feature type="transmembrane region" description="Helical" evidence="10">
    <location>
        <begin position="6"/>
        <end position="35"/>
    </location>
</feature>
<sequence length="90" mass="10423">MATATALVIVLNGVLFFVFDLIVNLIQSLLIDLILHKAKAYRHLFYNMFDCQAINLEGLMRKLTIWFLLSDACILFIPKMILTHYNLIIH</sequence>
<dbReference type="GO" id="GO:0016125">
    <property type="term" value="P:sterol metabolic process"/>
    <property type="evidence" value="ECO:0007669"/>
    <property type="project" value="UniProtKB-UniRule"/>
</dbReference>
<feature type="transmembrane region" description="Helical" evidence="10">
    <location>
        <begin position="63"/>
        <end position="82"/>
    </location>
</feature>
<keyword evidence="9 10" id="KW-0472">Membrane</keyword>
<evidence type="ECO:0000256" key="6">
    <source>
        <dbReference type="ARBA" id="ARBA00022989"/>
    </source>
</evidence>
<evidence type="ECO:0000313" key="11">
    <source>
        <dbReference type="EMBL" id="GEU40838.1"/>
    </source>
</evidence>
<evidence type="ECO:0000256" key="2">
    <source>
        <dbReference type="ARBA" id="ARBA00009187"/>
    </source>
</evidence>
<evidence type="ECO:0000256" key="5">
    <source>
        <dbReference type="ARBA" id="ARBA00022824"/>
    </source>
</evidence>
<protein>
    <recommendedName>
        <fullName evidence="10">Protein ARV</fullName>
    </recommendedName>
</protein>
<comment type="caution">
    <text evidence="11">The sequence shown here is derived from an EMBL/GenBank/DDBJ whole genome shotgun (WGS) entry which is preliminary data.</text>
</comment>
<reference evidence="11" key="1">
    <citation type="journal article" date="2019" name="Sci. Rep.">
        <title>Draft genome of Tanacetum cinerariifolium, the natural source of mosquito coil.</title>
        <authorList>
            <person name="Yamashiro T."/>
            <person name="Shiraishi A."/>
            <person name="Satake H."/>
            <person name="Nakayama K."/>
        </authorList>
    </citation>
    <scope>NUCLEOTIDE SEQUENCE</scope>
</reference>
<gene>
    <name evidence="11" type="ORF">Tci_012816</name>
</gene>
<dbReference type="GO" id="GO:0097036">
    <property type="term" value="P:regulation of plasma membrane sterol distribution"/>
    <property type="evidence" value="ECO:0007669"/>
    <property type="project" value="UniProtKB-UniRule"/>
</dbReference>
<keyword evidence="6 10" id="KW-1133">Transmembrane helix</keyword>
<keyword evidence="4 10" id="KW-0812">Transmembrane</keyword>
<keyword evidence="3 10" id="KW-0813">Transport</keyword>
<comment type="subcellular location">
    <subcellularLocation>
        <location evidence="1 10">Endoplasmic reticulum membrane</location>
        <topology evidence="1 10">Multi-pass membrane protein</topology>
    </subcellularLocation>
</comment>
<organism evidence="11">
    <name type="scientific">Tanacetum cinerariifolium</name>
    <name type="common">Dalmatian daisy</name>
    <name type="synonym">Chrysanthemum cinerariifolium</name>
    <dbReference type="NCBI Taxonomy" id="118510"/>
    <lineage>
        <taxon>Eukaryota</taxon>
        <taxon>Viridiplantae</taxon>
        <taxon>Streptophyta</taxon>
        <taxon>Embryophyta</taxon>
        <taxon>Tracheophyta</taxon>
        <taxon>Spermatophyta</taxon>
        <taxon>Magnoliopsida</taxon>
        <taxon>eudicotyledons</taxon>
        <taxon>Gunneridae</taxon>
        <taxon>Pentapetalae</taxon>
        <taxon>asterids</taxon>
        <taxon>campanulids</taxon>
        <taxon>Asterales</taxon>
        <taxon>Asteraceae</taxon>
        <taxon>Asteroideae</taxon>
        <taxon>Anthemideae</taxon>
        <taxon>Anthemidinae</taxon>
        <taxon>Tanacetum</taxon>
    </lineage>
</organism>
<evidence type="ECO:0000256" key="7">
    <source>
        <dbReference type="ARBA" id="ARBA00023055"/>
    </source>
</evidence>
<evidence type="ECO:0000256" key="3">
    <source>
        <dbReference type="ARBA" id="ARBA00022448"/>
    </source>
</evidence>
<dbReference type="InterPro" id="IPR007290">
    <property type="entry name" value="Arv1"/>
</dbReference>
<name>A0A6L2JUP0_TANCI</name>
<comment type="function">
    <text evidence="10">Regulates also the sphingolipid metabolism.</text>
</comment>
<evidence type="ECO:0000256" key="9">
    <source>
        <dbReference type="ARBA" id="ARBA00023136"/>
    </source>
</evidence>
<comment type="function">
    <text evidence="10">Mediator of sterol homeostasis involved in sterol uptake, trafficking and distribution into membranes.</text>
</comment>
<evidence type="ECO:0000256" key="1">
    <source>
        <dbReference type="ARBA" id="ARBA00004477"/>
    </source>
</evidence>
<keyword evidence="5 10" id="KW-0256">Endoplasmic reticulum</keyword>
<dbReference type="Pfam" id="PF04161">
    <property type="entry name" value="Arv1"/>
    <property type="match status" value="1"/>
</dbReference>
<dbReference type="GO" id="GO:0006665">
    <property type="term" value="P:sphingolipid metabolic process"/>
    <property type="evidence" value="ECO:0007669"/>
    <property type="project" value="UniProtKB-UniRule"/>
</dbReference>
<evidence type="ECO:0000256" key="10">
    <source>
        <dbReference type="RuleBase" id="RU368065"/>
    </source>
</evidence>
<evidence type="ECO:0000256" key="4">
    <source>
        <dbReference type="ARBA" id="ARBA00022692"/>
    </source>
</evidence>
<dbReference type="EMBL" id="BKCJ010001358">
    <property type="protein sequence ID" value="GEU40838.1"/>
    <property type="molecule type" value="Genomic_DNA"/>
</dbReference>
<comment type="similarity">
    <text evidence="2 10">Belongs to the ARV1 family.</text>
</comment>
<dbReference type="GO" id="GO:0032366">
    <property type="term" value="P:intracellular sterol transport"/>
    <property type="evidence" value="ECO:0007669"/>
    <property type="project" value="UniProtKB-UniRule"/>
</dbReference>
<evidence type="ECO:0000256" key="8">
    <source>
        <dbReference type="ARBA" id="ARBA00023098"/>
    </source>
</evidence>
<accession>A0A6L2JUP0</accession>
<dbReference type="AlphaFoldDB" id="A0A6L2JUP0"/>
<keyword evidence="7 10" id="KW-0445">Lipid transport</keyword>
<keyword evidence="8 10" id="KW-0443">Lipid metabolism</keyword>
<dbReference type="GO" id="GO:0005789">
    <property type="term" value="C:endoplasmic reticulum membrane"/>
    <property type="evidence" value="ECO:0007669"/>
    <property type="project" value="UniProtKB-SubCell"/>
</dbReference>
<comment type="caution">
    <text evidence="10">Lacks conserved residue(s) required for the propagation of feature annotation.</text>
</comment>
<proteinExistence type="inferred from homology"/>
<keyword evidence="10" id="KW-0746">Sphingolipid metabolism</keyword>